<organism evidence="1">
    <name type="scientific">Fusarium oxysporum f. sp. melonis 26406</name>
    <dbReference type="NCBI Taxonomy" id="1089452"/>
    <lineage>
        <taxon>Eukaryota</taxon>
        <taxon>Fungi</taxon>
        <taxon>Dikarya</taxon>
        <taxon>Ascomycota</taxon>
        <taxon>Pezizomycotina</taxon>
        <taxon>Sordariomycetes</taxon>
        <taxon>Hypocreomycetidae</taxon>
        <taxon>Hypocreales</taxon>
        <taxon>Nectriaceae</taxon>
        <taxon>Fusarium</taxon>
        <taxon>Fusarium oxysporum species complex</taxon>
    </lineage>
</organism>
<dbReference type="VEuPathDB" id="FungiDB:FOMG_14530"/>
<proteinExistence type="predicted"/>
<name>X0A847_FUSOX</name>
<accession>X0A847</accession>
<protein>
    <submittedName>
        <fullName evidence="1">Uncharacterized protein</fullName>
    </submittedName>
</protein>
<gene>
    <name evidence="1" type="ORF">FOMG_14530</name>
</gene>
<reference evidence="1" key="1">
    <citation type="submission" date="2012-04" db="EMBL/GenBank/DDBJ databases">
        <title>The Genome Sequence of Fusarium oxysporum melonis.</title>
        <authorList>
            <consortium name="The Broad Institute Genome Sequencing Platform"/>
            <person name="Ma L.-J."/>
            <person name="Gale L.R."/>
            <person name="Schwartz D.C."/>
            <person name="Zhou S."/>
            <person name="Corby-Kistler H."/>
            <person name="Young S.K."/>
            <person name="Zeng Q."/>
            <person name="Gargeya S."/>
            <person name="Fitzgerald M."/>
            <person name="Haas B."/>
            <person name="Abouelleil A."/>
            <person name="Alvarado L."/>
            <person name="Arachchi H.M."/>
            <person name="Berlin A."/>
            <person name="Brown A."/>
            <person name="Chapman S.B."/>
            <person name="Chen Z."/>
            <person name="Dunbar C."/>
            <person name="Freedman E."/>
            <person name="Gearin G."/>
            <person name="Goldberg J."/>
            <person name="Griggs A."/>
            <person name="Gujja S."/>
            <person name="Heiman D."/>
            <person name="Howarth C."/>
            <person name="Larson L."/>
            <person name="Lui A."/>
            <person name="MacDonald P.J.P."/>
            <person name="Montmayeur A."/>
            <person name="Murphy C."/>
            <person name="Neiman D."/>
            <person name="Pearson M."/>
            <person name="Priest M."/>
            <person name="Roberts A."/>
            <person name="Saif S."/>
            <person name="Shea T."/>
            <person name="Shenoy N."/>
            <person name="Sisk P."/>
            <person name="Stolte C."/>
            <person name="Sykes S."/>
            <person name="Wortman J."/>
            <person name="Nusbaum C."/>
            <person name="Birren B."/>
        </authorList>
    </citation>
    <scope>NUCLEOTIDE SEQUENCE</scope>
    <source>
        <strain evidence="1">26406</strain>
    </source>
</reference>
<dbReference type="HOGENOM" id="CLU_2026854_0_0_1"/>
<sequence>MGGLKTPPVESTKTSRLVFENAKKGLNALKKPSGFSGLSGVVKPGSSSVKYLVLVDREMVWVFENLIESSSRLKNILAVAELIGPAGDECLHLRIPASGMVQYCPRRIIQIIHKLFQTLEGG</sequence>
<reference evidence="1" key="2">
    <citation type="submission" date="2014-02" db="EMBL/GenBank/DDBJ databases">
        <title>Annotation of the Genome Sequence of Fusarium oxysporum f. sp. melonis 26406.</title>
        <authorList>
            <consortium name="The Broad Institute Genomics Platform"/>
            <person name="Ma L.-J."/>
            <person name="Corby-Kistler H."/>
            <person name="Broz K."/>
            <person name="Gale L.R."/>
            <person name="Jonkers W."/>
            <person name="O'Donnell K."/>
            <person name="Ploetz R."/>
            <person name="Steinberg C."/>
            <person name="Schwartz D.C."/>
            <person name="VanEtten H."/>
            <person name="Zhou S."/>
            <person name="Young S.K."/>
            <person name="Zeng Q."/>
            <person name="Gargeya S."/>
            <person name="Fitzgerald M."/>
            <person name="Abouelleil A."/>
            <person name="Alvarado L."/>
            <person name="Chapman S.B."/>
            <person name="Gainer-Dewar J."/>
            <person name="Goldberg J."/>
            <person name="Griggs A."/>
            <person name="Gujja S."/>
            <person name="Hansen M."/>
            <person name="Howarth C."/>
            <person name="Imamovic A."/>
            <person name="Ireland A."/>
            <person name="Larimer J."/>
            <person name="McCowan C."/>
            <person name="Murphy C."/>
            <person name="Pearson M."/>
            <person name="Poon T.W."/>
            <person name="Priest M."/>
            <person name="Roberts A."/>
            <person name="Saif S."/>
            <person name="Shea T."/>
            <person name="Sykes S."/>
            <person name="Wortman J."/>
            <person name="Nusbaum C."/>
            <person name="Birren B."/>
        </authorList>
    </citation>
    <scope>NUCLEOTIDE SEQUENCE</scope>
    <source>
        <strain evidence="1">26406</strain>
    </source>
</reference>
<dbReference type="EMBL" id="KI980351">
    <property type="protein sequence ID" value="EXK29376.1"/>
    <property type="molecule type" value="Genomic_DNA"/>
</dbReference>
<dbReference type="Proteomes" id="UP000030703">
    <property type="component" value="Unassembled WGS sequence"/>
</dbReference>
<dbReference type="AlphaFoldDB" id="X0A847"/>
<evidence type="ECO:0000313" key="1">
    <source>
        <dbReference type="EMBL" id="EXK29376.1"/>
    </source>
</evidence>